<name>A0A316W4S4_9BASI</name>
<feature type="domain" description="Rhodanese" evidence="1">
    <location>
        <begin position="67"/>
        <end position="107"/>
    </location>
</feature>
<dbReference type="PROSITE" id="PS50206">
    <property type="entry name" value="RHODANESE_3"/>
    <property type="match status" value="1"/>
</dbReference>
<proteinExistence type="predicted"/>
<dbReference type="GeneID" id="37033203"/>
<keyword evidence="3" id="KW-1185">Reference proteome</keyword>
<protein>
    <recommendedName>
        <fullName evidence="1">Rhodanese domain-containing protein</fullName>
    </recommendedName>
</protein>
<reference evidence="2 3" key="1">
    <citation type="journal article" date="2018" name="Mol. Biol. Evol.">
        <title>Broad Genomic Sampling Reveals a Smut Pathogenic Ancestry of the Fungal Clade Ustilaginomycotina.</title>
        <authorList>
            <person name="Kijpornyongpan T."/>
            <person name="Mondo S.J."/>
            <person name="Barry K."/>
            <person name="Sandor L."/>
            <person name="Lee J."/>
            <person name="Lipzen A."/>
            <person name="Pangilinan J."/>
            <person name="LaButti K."/>
            <person name="Hainaut M."/>
            <person name="Henrissat B."/>
            <person name="Grigoriev I.V."/>
            <person name="Spatafora J.W."/>
            <person name="Aime M.C."/>
        </authorList>
    </citation>
    <scope>NUCLEOTIDE SEQUENCE [LARGE SCALE GENOMIC DNA]</scope>
    <source>
        <strain evidence="2 3">MCA 4658</strain>
    </source>
</reference>
<dbReference type="Proteomes" id="UP000245783">
    <property type="component" value="Unassembled WGS sequence"/>
</dbReference>
<dbReference type="InParanoid" id="A0A316W4S4"/>
<sequence length="148" mass="16532">MIPETSSDLKSAHSSELHSFPHSVQFCPPGVGARRERGLQEHLAFVISRCSLILVPQARRRFTTRPCDESVRAQRVQQLLINAGFPQALRMGGGFPCFGQRRRHAVYRTGATAIWVQGRTGQAYHGFAQQVTPPFSAGRRRMNVSELC</sequence>
<evidence type="ECO:0000313" key="2">
    <source>
        <dbReference type="EMBL" id="PWN44759.1"/>
    </source>
</evidence>
<dbReference type="EMBL" id="KZ819359">
    <property type="protein sequence ID" value="PWN44759.1"/>
    <property type="molecule type" value="Genomic_DNA"/>
</dbReference>
<dbReference type="RefSeq" id="XP_025371919.1">
    <property type="nucleotide sequence ID" value="XM_025511333.1"/>
</dbReference>
<dbReference type="InterPro" id="IPR001763">
    <property type="entry name" value="Rhodanese-like_dom"/>
</dbReference>
<evidence type="ECO:0000313" key="3">
    <source>
        <dbReference type="Proteomes" id="UP000245783"/>
    </source>
</evidence>
<dbReference type="AlphaFoldDB" id="A0A316W4S4"/>
<organism evidence="2 3">
    <name type="scientific">Ceraceosorus guamensis</name>
    <dbReference type="NCBI Taxonomy" id="1522189"/>
    <lineage>
        <taxon>Eukaryota</taxon>
        <taxon>Fungi</taxon>
        <taxon>Dikarya</taxon>
        <taxon>Basidiomycota</taxon>
        <taxon>Ustilaginomycotina</taxon>
        <taxon>Exobasidiomycetes</taxon>
        <taxon>Ceraceosorales</taxon>
        <taxon>Ceraceosoraceae</taxon>
        <taxon>Ceraceosorus</taxon>
    </lineage>
</organism>
<gene>
    <name evidence="2" type="ORF">IE81DRAFT_254213</name>
</gene>
<evidence type="ECO:0000259" key="1">
    <source>
        <dbReference type="PROSITE" id="PS50206"/>
    </source>
</evidence>
<accession>A0A316W4S4</accession>